<dbReference type="EMBL" id="RRYP01008434">
    <property type="protein sequence ID" value="TNV79774.1"/>
    <property type="molecule type" value="Genomic_DNA"/>
</dbReference>
<name>A0A8J8T2F5_HALGN</name>
<organism evidence="1 2">
    <name type="scientific">Halteria grandinella</name>
    <dbReference type="NCBI Taxonomy" id="5974"/>
    <lineage>
        <taxon>Eukaryota</taxon>
        <taxon>Sar</taxon>
        <taxon>Alveolata</taxon>
        <taxon>Ciliophora</taxon>
        <taxon>Intramacronucleata</taxon>
        <taxon>Spirotrichea</taxon>
        <taxon>Stichotrichia</taxon>
        <taxon>Sporadotrichida</taxon>
        <taxon>Halteriidae</taxon>
        <taxon>Halteria</taxon>
    </lineage>
</organism>
<evidence type="ECO:0000313" key="2">
    <source>
        <dbReference type="Proteomes" id="UP000785679"/>
    </source>
</evidence>
<dbReference type="Proteomes" id="UP000785679">
    <property type="component" value="Unassembled WGS sequence"/>
</dbReference>
<protein>
    <submittedName>
        <fullName evidence="1">Uncharacterized protein</fullName>
    </submittedName>
</protein>
<comment type="caution">
    <text evidence="1">The sequence shown here is derived from an EMBL/GenBank/DDBJ whole genome shotgun (WGS) entry which is preliminary data.</text>
</comment>
<dbReference type="AlphaFoldDB" id="A0A8J8T2F5"/>
<proteinExistence type="predicted"/>
<reference evidence="1" key="1">
    <citation type="submission" date="2019-06" db="EMBL/GenBank/DDBJ databases">
        <authorList>
            <person name="Zheng W."/>
        </authorList>
    </citation>
    <scope>NUCLEOTIDE SEQUENCE</scope>
    <source>
        <strain evidence="1">QDHG01</strain>
    </source>
</reference>
<keyword evidence="2" id="KW-1185">Reference proteome</keyword>
<gene>
    <name evidence="1" type="ORF">FGO68_gene17484</name>
</gene>
<accession>A0A8J8T2F5</accession>
<sequence length="82" mass="9260">MPFKWRIPHLGNYLLQIIGLQNQIATIRIPTKSNCSLAGSDSPLQQNFADQMQISKPNIFSNSKQTPYLTNFGVCLLLTRSH</sequence>
<evidence type="ECO:0000313" key="1">
    <source>
        <dbReference type="EMBL" id="TNV79774.1"/>
    </source>
</evidence>